<evidence type="ECO:0000313" key="8">
    <source>
        <dbReference type="Proteomes" id="UP000190868"/>
    </source>
</evidence>
<keyword evidence="2" id="KW-1003">Cell membrane</keyword>
<dbReference type="EMBL" id="CP017258">
    <property type="protein sequence ID" value="AQW88077.1"/>
    <property type="molecule type" value="Genomic_DNA"/>
</dbReference>
<keyword evidence="3" id="KW-0812">Transmembrane</keyword>
<evidence type="ECO:0000313" key="7">
    <source>
        <dbReference type="EMBL" id="AQW88077.1"/>
    </source>
</evidence>
<comment type="subcellular location">
    <subcellularLocation>
        <location evidence="1">Cell membrane</location>
        <topology evidence="1">Multi-pass membrane protein</topology>
    </subcellularLocation>
</comment>
<feature type="domain" description="RDD" evidence="6">
    <location>
        <begin position="17"/>
        <end position="142"/>
    </location>
</feature>
<dbReference type="InterPro" id="IPR010432">
    <property type="entry name" value="RDD"/>
</dbReference>
<dbReference type="AlphaFoldDB" id="A0A1S6U9F1"/>
<dbReference type="GO" id="GO:0005886">
    <property type="term" value="C:plasma membrane"/>
    <property type="evidence" value="ECO:0007669"/>
    <property type="project" value="UniProtKB-SubCell"/>
</dbReference>
<proteinExistence type="predicted"/>
<dbReference type="RefSeq" id="WP_078424669.1">
    <property type="nucleotide sequence ID" value="NZ_CP017258.1"/>
</dbReference>
<keyword evidence="4" id="KW-1133">Transmembrane helix</keyword>
<sequence length="150" mass="17379">MSDSLELRLEKENIKIASIAKRSVAFGIDEILVSVLFMVVFYDYFKLYDDPQDMVNAISKIVLQYVLIRFIYQTFFVWYYGATIGKISVKIACVDIEYFDKPKFIPSVIRALVRNISESAFYLGFIWAFGNPVKQTWQDKLSKTVVIDVS</sequence>
<dbReference type="Proteomes" id="UP000190868">
    <property type="component" value="Chromosome"/>
</dbReference>
<dbReference type="PANTHER" id="PTHR36115:SF4">
    <property type="entry name" value="MEMBRANE PROTEIN"/>
    <property type="match status" value="1"/>
</dbReference>
<protein>
    <recommendedName>
        <fullName evidence="6">RDD domain-containing protein</fullName>
    </recommendedName>
</protein>
<name>A0A1S6U9F1_9BACT</name>
<evidence type="ECO:0000256" key="1">
    <source>
        <dbReference type="ARBA" id="ARBA00004651"/>
    </source>
</evidence>
<evidence type="ECO:0000256" key="5">
    <source>
        <dbReference type="ARBA" id="ARBA00023136"/>
    </source>
</evidence>
<dbReference type="PANTHER" id="PTHR36115">
    <property type="entry name" value="PROLINE-RICH ANTIGEN HOMOLOG-RELATED"/>
    <property type="match status" value="1"/>
</dbReference>
<evidence type="ECO:0000256" key="4">
    <source>
        <dbReference type="ARBA" id="ARBA00022989"/>
    </source>
</evidence>
<gene>
    <name evidence="7" type="ORF">CPIN18021_1283</name>
</gene>
<keyword evidence="5" id="KW-0472">Membrane</keyword>
<evidence type="ECO:0000256" key="2">
    <source>
        <dbReference type="ARBA" id="ARBA00022475"/>
    </source>
</evidence>
<evidence type="ECO:0000259" key="6">
    <source>
        <dbReference type="Pfam" id="PF06271"/>
    </source>
</evidence>
<accession>A0A1S6U9F1</accession>
<keyword evidence="8" id="KW-1185">Reference proteome</keyword>
<evidence type="ECO:0000256" key="3">
    <source>
        <dbReference type="ARBA" id="ARBA00022692"/>
    </source>
</evidence>
<dbReference type="InterPro" id="IPR051791">
    <property type="entry name" value="Pra-immunoreactive"/>
</dbReference>
<organism evidence="7 8">
    <name type="scientific">Campylobacter pinnipediorum subsp. caledonicus</name>
    <dbReference type="NCBI Taxonomy" id="1874362"/>
    <lineage>
        <taxon>Bacteria</taxon>
        <taxon>Pseudomonadati</taxon>
        <taxon>Campylobacterota</taxon>
        <taxon>Epsilonproteobacteria</taxon>
        <taxon>Campylobacterales</taxon>
        <taxon>Campylobacteraceae</taxon>
        <taxon>Campylobacter</taxon>
    </lineage>
</organism>
<reference evidence="8" key="1">
    <citation type="submission" date="2016-09" db="EMBL/GenBank/DDBJ databases">
        <title>Comparative genomics of the Campylobacter concisus group.</title>
        <authorList>
            <person name="Miller W.G."/>
            <person name="Yee E."/>
            <person name="Chapman M.H."/>
            <person name="Huynh S."/>
            <person name="Bono J.L."/>
            <person name="On S.L.W."/>
            <person name="StLeger J."/>
            <person name="Foster G."/>
            <person name="Parker C.T."/>
        </authorList>
    </citation>
    <scope>NUCLEOTIDE SEQUENCE [LARGE SCALE GENOMIC DNA]</scope>
    <source>
        <strain evidence="8">RM18021</strain>
    </source>
</reference>
<dbReference type="Pfam" id="PF06271">
    <property type="entry name" value="RDD"/>
    <property type="match status" value="1"/>
</dbReference>